<dbReference type="InterPro" id="IPR011712">
    <property type="entry name" value="Sig_transdc_His_kin_sub3_dim/P"/>
</dbReference>
<dbReference type="SUPFAM" id="SSF52540">
    <property type="entry name" value="P-loop containing nucleoside triphosphate hydrolases"/>
    <property type="match status" value="1"/>
</dbReference>
<dbReference type="InterPro" id="IPR029016">
    <property type="entry name" value="GAF-like_dom_sf"/>
</dbReference>
<dbReference type="RefSeq" id="WP_071318201.1">
    <property type="nucleotide sequence ID" value="NZ_CP063356.2"/>
</dbReference>
<dbReference type="KEGG" id="aia:AWH56_003475"/>
<evidence type="ECO:0000256" key="1">
    <source>
        <dbReference type="SAM" id="Coils"/>
    </source>
</evidence>
<dbReference type="InterPro" id="IPR000719">
    <property type="entry name" value="Prot_kinase_dom"/>
</dbReference>
<name>A0A1S2LCT9_9BACI</name>
<dbReference type="InterPro" id="IPR003018">
    <property type="entry name" value="GAF"/>
</dbReference>
<reference evidence="4" key="4">
    <citation type="submission" date="2020-10" db="EMBL/GenBank/DDBJ databases">
        <authorList>
            <person name="Bassil N.M."/>
            <person name="Lloyd J.R."/>
        </authorList>
    </citation>
    <scope>NUCLEOTIDE SEQUENCE</scope>
    <source>
        <strain evidence="4">NB2006</strain>
    </source>
</reference>
<dbReference type="SMART" id="SM00065">
    <property type="entry name" value="GAF"/>
    <property type="match status" value="1"/>
</dbReference>
<evidence type="ECO:0000259" key="2">
    <source>
        <dbReference type="PROSITE" id="PS50011"/>
    </source>
</evidence>
<dbReference type="InterPro" id="IPR003594">
    <property type="entry name" value="HATPase_dom"/>
</dbReference>
<dbReference type="InterPro" id="IPR036890">
    <property type="entry name" value="HATPase_C_sf"/>
</dbReference>
<keyword evidence="1" id="KW-0175">Coiled coil</keyword>
<dbReference type="Gene3D" id="3.30.565.10">
    <property type="entry name" value="Histidine kinase-like ATPase, C-terminal domain"/>
    <property type="match status" value="1"/>
</dbReference>
<dbReference type="GO" id="GO:0046983">
    <property type="term" value="F:protein dimerization activity"/>
    <property type="evidence" value="ECO:0007669"/>
    <property type="project" value="InterPro"/>
</dbReference>
<dbReference type="Pfam" id="PF00069">
    <property type="entry name" value="Pkinase"/>
    <property type="match status" value="1"/>
</dbReference>
<sequence>MVRTKLIDFLKESPISIDDFFLIALKLTRAVYYLHKQKKIIKVIGPHSIMIDNVTYELELLDDSFLVANESFSMSQLSDIHVVPYLSPELTGRNNSVEVDYRTNIYSVGVILYELLTKELPINASSTSEWVHQKKAQKIIPPHELNIEIPIVLSNIVMKCLERNLEERYQTVAGMKNDLIKCQKKWLNEKQIDDFPLGQADISPRLIFSKKLYGREQEYRKLMEQWQRVSVDNKNGVVFITGSAGVGKTRLVQEVKKQVKKNLGHFVSGKFDQVKNEIPYATFFQAFEQLIISVLTKEESEIKVWRDELLPAIGENAAVLTALIPKIKLIIGESIDLKETPPVELESRFKGVISSFLAVAARLSNPLVIFLDDLHWADQASLSLMKHIIAEKIEKLLIIGAYRDLNVSTDKHFVVNTFLDNGHKVTTITLSPLTIANIQDLLFDLIGHEKNELYYLAKHLWQKTNGNPFFLEEMIREIVEKQLIIYDFKDGTWTLEVEEIKALEFTENVIEFLIKKMKQMEGQSQLVIQYAACMGSFFDPTILSKIIRNKISDMHFCLNEISQLGLIVEENEYCYRFVHDRIQQAAYSMMNKEKKNITHYKIGKLLLIHYTDNQCLSEHLYEVVGHLNESFEFLIDEEEKVEIAKLNMMAGKKALATTAFISALTFFQNGLRLLEEESWSRQYDLTFELYLGCLECAYLTNKLSLAEELYDEAMVHTIEKEHRLKLVLLKIMIFTKVDRADDVIRLGLEMLNENGITAQLHPGKLQILLERIKLTSYLDKHGYDCLLQKPVYHNKSRELLNDILLFMGPSLHVINPPLLALLTIKGSYFSLKNGNSSNASGVFAGYAIIEVAYFSRKKGFEIGNFATKLAEEEGSIKDKYITYFLFAAFISHWKQPIKASEEYFLKSIEYSFLSGDLLYGGFSIAHYIISFHVRGFPLSKLKKVIKKYDEQKNEIKDTHYLQFIKTYKQYILALEGKTDTIFSFSDGNFNEEQFLTELEEAGMRDRKLFDYYLCKAQIYYLLGNYREGVLFAKEAEKYTGSFLGLISLPEHTFYYSLLITNALPHFTKEEKRFYTKQLKGNLKKYKGWVKDCPSNFEDKYFIIKGEIAKVNNQVDKAIRYYNQAAECAKANEFLQNEAISNECVARLYFQLELPEAGKMYLLSAYEKYNEMGYQTKITQLKKEYKFLQNQQLKYTDEGNIQINQLLDTSAIIKASQVISGEIVLEELLKKIMSIVLEYACANRCVLILKKEETLVVEAEGRLVGHEIKTLLYHSCPIDRYVTISQAVVNYVHRTQEPVLFDKEADQLDFLRDPYILEAKPKALLCIPIITQHKFIGIVYLENYVLDGSFSADYIEVIQTLSTQFAISIENANLYKTSQILNANLEEKVKERTKHLQNSHLAMAEALAEKAKLAERNRIAREIHDTVGHTLTTILVQIEAGKRLAKKDVHLAIQNLEQSQHQVRAGLNEIRTSLRTLSDGDYSNQLIPSLRTFIKEVNHKTQIEIEHDFSDITLPPDQKYVIYRAIQEGITNGIRHGEATKFNCFLKTSEDGLTFIFEDNGKGAENVKFGMGLSAMKERVEELRGSLFIQSKKGTGFCIKIVFPYEVLGNDN</sequence>
<keyword evidence="5" id="KW-1185">Reference proteome</keyword>
<dbReference type="Gene3D" id="1.10.510.10">
    <property type="entry name" value="Transferase(Phosphotransferase) domain 1"/>
    <property type="match status" value="1"/>
</dbReference>
<dbReference type="GO" id="GO:0005524">
    <property type="term" value="F:ATP binding"/>
    <property type="evidence" value="ECO:0007669"/>
    <property type="project" value="InterPro"/>
</dbReference>
<feature type="coiled-coil region" evidence="1">
    <location>
        <begin position="1170"/>
        <end position="1197"/>
    </location>
</feature>
<dbReference type="InterPro" id="IPR041664">
    <property type="entry name" value="AAA_16"/>
</dbReference>
<dbReference type="SUPFAM" id="SSF55874">
    <property type="entry name" value="ATPase domain of HSP90 chaperone/DNA topoisomerase II/histidine kinase"/>
    <property type="match status" value="1"/>
</dbReference>
<dbReference type="Pfam" id="PF01590">
    <property type="entry name" value="GAF"/>
    <property type="match status" value="1"/>
</dbReference>
<dbReference type="SUPFAM" id="SSF55781">
    <property type="entry name" value="GAF domain-like"/>
    <property type="match status" value="1"/>
</dbReference>
<protein>
    <submittedName>
        <fullName evidence="4">AAA family ATPase</fullName>
    </submittedName>
</protein>
<dbReference type="Pfam" id="PF07730">
    <property type="entry name" value="HisKA_3"/>
    <property type="match status" value="1"/>
</dbReference>
<dbReference type="PROSITE" id="PS50011">
    <property type="entry name" value="PROTEIN_KINASE_DOM"/>
    <property type="match status" value="1"/>
</dbReference>
<dbReference type="PANTHER" id="PTHR43642">
    <property type="entry name" value="HYBRID SIGNAL TRANSDUCTION HISTIDINE KINASE G"/>
    <property type="match status" value="1"/>
</dbReference>
<dbReference type="GO" id="GO:0000155">
    <property type="term" value="F:phosphorelay sensor kinase activity"/>
    <property type="evidence" value="ECO:0007669"/>
    <property type="project" value="InterPro"/>
</dbReference>
<dbReference type="Proteomes" id="UP000180175">
    <property type="component" value="Chromosome"/>
</dbReference>
<evidence type="ECO:0000313" key="5">
    <source>
        <dbReference type="Proteomes" id="UP000180175"/>
    </source>
</evidence>
<dbReference type="GO" id="GO:0016020">
    <property type="term" value="C:membrane"/>
    <property type="evidence" value="ECO:0007669"/>
    <property type="project" value="InterPro"/>
</dbReference>
<dbReference type="Pfam" id="PF13191">
    <property type="entry name" value="AAA_16"/>
    <property type="match status" value="1"/>
</dbReference>
<gene>
    <name evidence="4" type="ORF">AWH56_003475</name>
    <name evidence="3" type="ORF">AWH56_17080</name>
</gene>
<accession>A0A1S2LCT9</accession>
<dbReference type="CDD" id="cd16917">
    <property type="entry name" value="HATPase_UhpB-NarQ-NarX-like"/>
    <property type="match status" value="1"/>
</dbReference>
<dbReference type="InterPro" id="IPR027417">
    <property type="entry name" value="P-loop_NTPase"/>
</dbReference>
<dbReference type="Gene3D" id="1.20.5.1930">
    <property type="match status" value="1"/>
</dbReference>
<dbReference type="SMART" id="SM00387">
    <property type="entry name" value="HATPase_c"/>
    <property type="match status" value="1"/>
</dbReference>
<feature type="domain" description="Protein kinase" evidence="2">
    <location>
        <begin position="1"/>
        <end position="180"/>
    </location>
</feature>
<reference evidence="4 5" key="3">
    <citation type="journal article" date="2019" name="Int. J. Syst. Evol. Microbiol.">
        <title>Anaerobacillus isosaccharinicus sp. nov., an alkaliphilic bacterium which degrades isosaccharinic acid.</title>
        <authorList>
            <person name="Bassil N.M."/>
            <person name="Lloyd J.R."/>
        </authorList>
    </citation>
    <scope>NUCLEOTIDE SEQUENCE [LARGE SCALE GENOMIC DNA]</scope>
    <source>
        <strain evidence="4 5">NB2006</strain>
    </source>
</reference>
<dbReference type="Gene3D" id="3.30.450.40">
    <property type="match status" value="1"/>
</dbReference>
<dbReference type="EMBL" id="CP063356">
    <property type="protein sequence ID" value="QOY36729.1"/>
    <property type="molecule type" value="Genomic_DNA"/>
</dbReference>
<reference evidence="4 5" key="2">
    <citation type="journal article" date="2017" name="Genome Announc.">
        <title>Draft Genome Sequences of Four Alkaliphilic Bacteria Belonging to the Anaerobacillus Genus.</title>
        <authorList>
            <person name="Bassil N.M."/>
            <person name="Lloyd J.R."/>
        </authorList>
    </citation>
    <scope>NUCLEOTIDE SEQUENCE [LARGE SCALE GENOMIC DNA]</scope>
    <source>
        <strain evidence="4 5">NB2006</strain>
    </source>
</reference>
<proteinExistence type="predicted"/>
<reference evidence="3 5" key="1">
    <citation type="submission" date="2016-10" db="EMBL/GenBank/DDBJ databases">
        <title>Draft genome sequences of four alkaliphilic bacteria belonging to the Anaerobacillus genus.</title>
        <authorList>
            <person name="Bassil N.M."/>
            <person name="Lloyd J.R."/>
        </authorList>
    </citation>
    <scope>NUCLEOTIDE SEQUENCE [LARGE SCALE GENOMIC DNA]</scope>
    <source>
        <strain evidence="3 5">NB2006</strain>
    </source>
</reference>
<evidence type="ECO:0000313" key="3">
    <source>
        <dbReference type="EMBL" id="OIJ10070.1"/>
    </source>
</evidence>
<dbReference type="SUPFAM" id="SSF56112">
    <property type="entry name" value="Protein kinase-like (PK-like)"/>
    <property type="match status" value="1"/>
</dbReference>
<organism evidence="3 5">
    <name type="scientific">Anaerobacillus isosaccharinicus</name>
    <dbReference type="NCBI Taxonomy" id="1532552"/>
    <lineage>
        <taxon>Bacteria</taxon>
        <taxon>Bacillati</taxon>
        <taxon>Bacillota</taxon>
        <taxon>Bacilli</taxon>
        <taxon>Bacillales</taxon>
        <taxon>Bacillaceae</taxon>
        <taxon>Anaerobacillus</taxon>
    </lineage>
</organism>
<dbReference type="PANTHER" id="PTHR43642:SF1">
    <property type="entry name" value="HYBRID SIGNAL TRANSDUCTION HISTIDINE KINASE G"/>
    <property type="match status" value="1"/>
</dbReference>
<dbReference type="Pfam" id="PF02518">
    <property type="entry name" value="HATPase_c"/>
    <property type="match status" value="1"/>
</dbReference>
<dbReference type="InterPro" id="IPR011009">
    <property type="entry name" value="Kinase-like_dom_sf"/>
</dbReference>
<dbReference type="Gene3D" id="3.40.50.300">
    <property type="entry name" value="P-loop containing nucleotide triphosphate hydrolases"/>
    <property type="match status" value="1"/>
</dbReference>
<evidence type="ECO:0000313" key="4">
    <source>
        <dbReference type="EMBL" id="QOY36729.1"/>
    </source>
</evidence>
<dbReference type="OrthoDB" id="9801841at2"/>
<dbReference type="InterPro" id="IPR053159">
    <property type="entry name" value="Hybrid_Histidine_Kinase"/>
</dbReference>
<dbReference type="EMBL" id="LQXD01000148">
    <property type="protein sequence ID" value="OIJ10070.1"/>
    <property type="molecule type" value="Genomic_DNA"/>
</dbReference>